<accession>A0AAV5ULL0</accession>
<organism evidence="2 3">
    <name type="scientific">Pristionchus entomophagus</name>
    <dbReference type="NCBI Taxonomy" id="358040"/>
    <lineage>
        <taxon>Eukaryota</taxon>
        <taxon>Metazoa</taxon>
        <taxon>Ecdysozoa</taxon>
        <taxon>Nematoda</taxon>
        <taxon>Chromadorea</taxon>
        <taxon>Rhabditida</taxon>
        <taxon>Rhabditina</taxon>
        <taxon>Diplogasteromorpha</taxon>
        <taxon>Diplogasteroidea</taxon>
        <taxon>Neodiplogasteridae</taxon>
        <taxon>Pristionchus</taxon>
    </lineage>
</organism>
<feature type="region of interest" description="Disordered" evidence="1">
    <location>
        <begin position="84"/>
        <end position="117"/>
    </location>
</feature>
<comment type="caution">
    <text evidence="2">The sequence shown here is derived from an EMBL/GenBank/DDBJ whole genome shotgun (WGS) entry which is preliminary data.</text>
</comment>
<evidence type="ECO:0000256" key="1">
    <source>
        <dbReference type="SAM" id="MobiDB-lite"/>
    </source>
</evidence>
<sequence>MSSVLPDCSKECRNRRRDLRLQLSKWSHKAIIASGLEEIAVLLSQVDNGGPPLPETREEAVIPPTDWSPSFACVMCEVGQSTPTDKVSQVQPNQAQTNPVSSSTPFQPEQAGPSKPSMTRFPDELMAQACMSNMLAGQFNGMAAGLMHPDFAALLNMAAMMSKQEPGGKNALPPMLPFPPHPHMFHHLQQLQPPPQGRPKAEKPNALDLSRKS</sequence>
<dbReference type="EMBL" id="BTSX01000006">
    <property type="protein sequence ID" value="GMT06765.1"/>
    <property type="molecule type" value="Genomic_DNA"/>
</dbReference>
<protein>
    <submittedName>
        <fullName evidence="2">Uncharacterized protein</fullName>
    </submittedName>
</protein>
<gene>
    <name evidence="2" type="ORF">PENTCL1PPCAC_28939</name>
</gene>
<feature type="compositionally biased region" description="Polar residues" evidence="1">
    <location>
        <begin position="84"/>
        <end position="107"/>
    </location>
</feature>
<feature type="region of interest" description="Disordered" evidence="1">
    <location>
        <begin position="182"/>
        <end position="213"/>
    </location>
</feature>
<feature type="non-terminal residue" evidence="2">
    <location>
        <position position="213"/>
    </location>
</feature>
<name>A0AAV5ULL0_9BILA</name>
<keyword evidence="3" id="KW-1185">Reference proteome</keyword>
<proteinExistence type="predicted"/>
<reference evidence="2" key="1">
    <citation type="submission" date="2023-10" db="EMBL/GenBank/DDBJ databases">
        <title>Genome assembly of Pristionchus species.</title>
        <authorList>
            <person name="Yoshida K."/>
            <person name="Sommer R.J."/>
        </authorList>
    </citation>
    <scope>NUCLEOTIDE SEQUENCE</scope>
    <source>
        <strain evidence="2">RS0144</strain>
    </source>
</reference>
<evidence type="ECO:0000313" key="2">
    <source>
        <dbReference type="EMBL" id="GMT06765.1"/>
    </source>
</evidence>
<feature type="compositionally biased region" description="Basic and acidic residues" evidence="1">
    <location>
        <begin position="199"/>
        <end position="213"/>
    </location>
</feature>
<dbReference type="Proteomes" id="UP001432027">
    <property type="component" value="Unassembled WGS sequence"/>
</dbReference>
<evidence type="ECO:0000313" key="3">
    <source>
        <dbReference type="Proteomes" id="UP001432027"/>
    </source>
</evidence>
<dbReference type="AlphaFoldDB" id="A0AAV5ULL0"/>